<keyword evidence="2" id="KW-0472">Membrane</keyword>
<evidence type="ECO:0000256" key="1">
    <source>
        <dbReference type="SAM" id="MobiDB-lite"/>
    </source>
</evidence>
<sequence length="206" mass="24209">MSSDDKVFTKVTDWIRRQITVLLLQPNNATKRPWQQLSFDILKEQESHIFRSLGQYNVTILALLMNQTGSTIIYLTLLNYLKLVNMNQTPTERFPLMSFASGAFAFVEILQRRILRMKAQSKTSSLCEAFRKLKLRPGDGDSFSKRSSRLHQKKATNKQAQLDEYNEARYQRRLERRKTRQKKEQNKCQSLPNSEQFADTLNDEQR</sequence>
<feature type="region of interest" description="Disordered" evidence="1">
    <location>
        <begin position="139"/>
        <end position="206"/>
    </location>
</feature>
<evidence type="ECO:0000313" key="3">
    <source>
        <dbReference type="EMBL" id="MBW0467051.1"/>
    </source>
</evidence>
<reference evidence="3" key="1">
    <citation type="submission" date="2021-03" db="EMBL/GenBank/DDBJ databases">
        <title>Draft genome sequence of rust myrtle Austropuccinia psidii MF-1, a brazilian biotype.</title>
        <authorList>
            <person name="Quecine M.C."/>
            <person name="Pachon D.M.R."/>
            <person name="Bonatelli M.L."/>
            <person name="Correr F.H."/>
            <person name="Franceschini L.M."/>
            <person name="Leite T.F."/>
            <person name="Margarido G.R.A."/>
            <person name="Almeida C.A."/>
            <person name="Ferrarezi J.A."/>
            <person name="Labate C.A."/>
        </authorList>
    </citation>
    <scope>NUCLEOTIDE SEQUENCE</scope>
    <source>
        <strain evidence="3">MF-1</strain>
    </source>
</reference>
<gene>
    <name evidence="3" type="ORF">O181_006766</name>
</gene>
<feature type="transmembrane region" description="Helical" evidence="2">
    <location>
        <begin position="93"/>
        <end position="110"/>
    </location>
</feature>
<name>A0A9Q3GH16_9BASI</name>
<protein>
    <submittedName>
        <fullName evidence="3">Uncharacterized protein</fullName>
    </submittedName>
</protein>
<keyword evidence="4" id="KW-1185">Reference proteome</keyword>
<comment type="caution">
    <text evidence="3">The sequence shown here is derived from an EMBL/GenBank/DDBJ whole genome shotgun (WGS) entry which is preliminary data.</text>
</comment>
<keyword evidence="2" id="KW-1133">Transmembrane helix</keyword>
<feature type="transmembrane region" description="Helical" evidence="2">
    <location>
        <begin position="58"/>
        <end position="81"/>
    </location>
</feature>
<accession>A0A9Q3GH16</accession>
<dbReference type="Proteomes" id="UP000765509">
    <property type="component" value="Unassembled WGS sequence"/>
</dbReference>
<dbReference type="AlphaFoldDB" id="A0A9Q3GH16"/>
<feature type="compositionally biased region" description="Basic residues" evidence="1">
    <location>
        <begin position="146"/>
        <end position="156"/>
    </location>
</feature>
<proteinExistence type="predicted"/>
<evidence type="ECO:0000313" key="4">
    <source>
        <dbReference type="Proteomes" id="UP000765509"/>
    </source>
</evidence>
<organism evidence="3 4">
    <name type="scientific">Austropuccinia psidii MF-1</name>
    <dbReference type="NCBI Taxonomy" id="1389203"/>
    <lineage>
        <taxon>Eukaryota</taxon>
        <taxon>Fungi</taxon>
        <taxon>Dikarya</taxon>
        <taxon>Basidiomycota</taxon>
        <taxon>Pucciniomycotina</taxon>
        <taxon>Pucciniomycetes</taxon>
        <taxon>Pucciniales</taxon>
        <taxon>Sphaerophragmiaceae</taxon>
        <taxon>Austropuccinia</taxon>
    </lineage>
</organism>
<feature type="compositionally biased region" description="Polar residues" evidence="1">
    <location>
        <begin position="187"/>
        <end position="199"/>
    </location>
</feature>
<keyword evidence="2" id="KW-0812">Transmembrane</keyword>
<evidence type="ECO:0000256" key="2">
    <source>
        <dbReference type="SAM" id="Phobius"/>
    </source>
</evidence>
<dbReference type="EMBL" id="AVOT02001472">
    <property type="protein sequence ID" value="MBW0467051.1"/>
    <property type="molecule type" value="Genomic_DNA"/>
</dbReference>